<evidence type="ECO:0000256" key="1">
    <source>
        <dbReference type="SAM" id="Coils"/>
    </source>
</evidence>
<keyword evidence="1" id="KW-0175">Coiled coil</keyword>
<organism evidence="2 3">
    <name type="scientific">Calditerrivibrio nitroreducens (strain DSM 19672 / NBRC 101217 / Yu37-1)</name>
    <dbReference type="NCBI Taxonomy" id="768670"/>
    <lineage>
        <taxon>Bacteria</taxon>
        <taxon>Pseudomonadati</taxon>
        <taxon>Deferribacterota</taxon>
        <taxon>Deferribacteres</taxon>
        <taxon>Deferribacterales</taxon>
        <taxon>Calditerrivibrionaceae</taxon>
    </lineage>
</organism>
<dbReference type="EMBL" id="CP002347">
    <property type="protein sequence ID" value="ADR19915.1"/>
    <property type="molecule type" value="Genomic_DNA"/>
</dbReference>
<name>E4THI0_CALNY</name>
<dbReference type="KEGG" id="cni:Calni_2021"/>
<reference key="1">
    <citation type="submission" date="2010-11" db="EMBL/GenBank/DDBJ databases">
        <title>The complete genome of chromosome of Calditerrivibrio nitroreducens DSM 19672.</title>
        <authorList>
            <consortium name="US DOE Joint Genome Institute (JGI-PGF)"/>
            <person name="Lucas S."/>
            <person name="Copeland A."/>
            <person name="Lapidus A."/>
            <person name="Bruce D."/>
            <person name="Goodwin L."/>
            <person name="Pitluck S."/>
            <person name="Kyrpides N."/>
            <person name="Mavromatis K."/>
            <person name="Ivanova N."/>
            <person name="Mikhailova N."/>
            <person name="Zeytun A."/>
            <person name="Brettin T."/>
            <person name="Detter J.C."/>
            <person name="Tapia R."/>
            <person name="Han C."/>
            <person name="Land M."/>
            <person name="Hauser L."/>
            <person name="Markowitz V."/>
            <person name="Cheng J.-F."/>
            <person name="Hugenholtz P."/>
            <person name="Woyke T."/>
            <person name="Wu D."/>
            <person name="Spring S."/>
            <person name="Schroeder M."/>
            <person name="Brambilla E."/>
            <person name="Klenk H.-P."/>
            <person name="Eisen J.A."/>
        </authorList>
    </citation>
    <scope>NUCLEOTIDE SEQUENCE [LARGE SCALE GENOMIC DNA]</scope>
    <source>
        <strain>DSM 19672</strain>
    </source>
</reference>
<dbReference type="AlphaFoldDB" id="E4THI0"/>
<sequence length="159" mass="19099">MKYSLKKKLDKIEAICNKLEEIEKQVNYHEERDEAVSINVILSIIDVTLKSFSEVLECYDDVSYFIQYLDEDYVYRYLSYVDMVKKEGEKLIYELTDIQEKIYDKNYIFSCLKWLSKAFNLFKTRFQIIKFLTKCESLFESINCDDKNYLLTLIDDLDS</sequence>
<accession>E4THI0</accession>
<dbReference type="RefSeq" id="WP_013452122.1">
    <property type="nucleotide sequence ID" value="NC_014758.1"/>
</dbReference>
<protein>
    <submittedName>
        <fullName evidence="2">Uncharacterized protein</fullName>
    </submittedName>
</protein>
<keyword evidence="3" id="KW-1185">Reference proteome</keyword>
<evidence type="ECO:0000313" key="3">
    <source>
        <dbReference type="Proteomes" id="UP000007039"/>
    </source>
</evidence>
<feature type="coiled-coil region" evidence="1">
    <location>
        <begin position="5"/>
        <end position="32"/>
    </location>
</feature>
<reference evidence="2 3" key="2">
    <citation type="journal article" date="2011" name="Stand. Genomic Sci.">
        <title>Complete genome sequence of Calditerrivibrio nitroreducens type strain (Yu37-1).</title>
        <authorList>
            <person name="Pitluck S."/>
            <person name="Sikorski J."/>
            <person name="Zeytun A."/>
            <person name="Lapidus A."/>
            <person name="Nolan M."/>
            <person name="Lucas S."/>
            <person name="Hammon N."/>
            <person name="Deshpande S."/>
            <person name="Cheng J.F."/>
            <person name="Tapia R."/>
            <person name="Han C."/>
            <person name="Goodwin L."/>
            <person name="Liolios K."/>
            <person name="Pagani I."/>
            <person name="Ivanova N."/>
            <person name="Mavromatis K."/>
            <person name="Pati A."/>
            <person name="Chen A."/>
            <person name="Palaniappan K."/>
            <person name="Hauser L."/>
            <person name="Chang Y.J."/>
            <person name="Jeffries C.D."/>
            <person name="Detter J.C."/>
            <person name="Brambilla E."/>
            <person name="Djao O.D."/>
            <person name="Rohde M."/>
            <person name="Spring S."/>
            <person name="Goker M."/>
            <person name="Woyke T."/>
            <person name="Bristow J."/>
            <person name="Eisen J.A."/>
            <person name="Markowitz V."/>
            <person name="Hugenholtz P."/>
            <person name="Kyrpides N.C."/>
            <person name="Klenk H.P."/>
            <person name="Land M."/>
        </authorList>
    </citation>
    <scope>NUCLEOTIDE SEQUENCE [LARGE SCALE GENOMIC DNA]</scope>
    <source>
        <strain evidence="3">DSM 19672 / NBRC 101217 / Yu37-1</strain>
    </source>
</reference>
<dbReference type="Proteomes" id="UP000007039">
    <property type="component" value="Chromosome"/>
</dbReference>
<dbReference type="STRING" id="768670.Calni_2021"/>
<evidence type="ECO:0000313" key="2">
    <source>
        <dbReference type="EMBL" id="ADR19915.1"/>
    </source>
</evidence>
<proteinExistence type="predicted"/>
<dbReference type="HOGENOM" id="CLU_1657577_0_0_0"/>
<gene>
    <name evidence="2" type="ordered locus">Calni_2021</name>
</gene>